<name>U5DGQ2_9CHRO</name>
<gene>
    <name evidence="2" type="ORF">KR51_00027700</name>
</gene>
<dbReference type="EMBL" id="ASSJ01000070">
    <property type="protein sequence ID" value="ERN40781.1"/>
    <property type="molecule type" value="Genomic_DNA"/>
</dbReference>
<dbReference type="AlphaFoldDB" id="U5DGQ2"/>
<accession>U5DGQ2</accession>
<evidence type="ECO:0000313" key="3">
    <source>
        <dbReference type="Proteomes" id="UP000016960"/>
    </source>
</evidence>
<proteinExistence type="predicted"/>
<dbReference type="Proteomes" id="UP000016960">
    <property type="component" value="Unassembled WGS sequence"/>
</dbReference>
<feature type="region of interest" description="Disordered" evidence="1">
    <location>
        <begin position="82"/>
        <end position="109"/>
    </location>
</feature>
<organism evidence="2 3">
    <name type="scientific">Rubidibacter lacunae KORDI 51-2</name>
    <dbReference type="NCBI Taxonomy" id="582515"/>
    <lineage>
        <taxon>Bacteria</taxon>
        <taxon>Bacillati</taxon>
        <taxon>Cyanobacteriota</taxon>
        <taxon>Cyanophyceae</taxon>
        <taxon>Oscillatoriophycideae</taxon>
        <taxon>Chroococcales</taxon>
        <taxon>Aphanothecaceae</taxon>
        <taxon>Rubidibacter</taxon>
    </lineage>
</organism>
<evidence type="ECO:0000313" key="2">
    <source>
        <dbReference type="EMBL" id="ERN40781.1"/>
    </source>
</evidence>
<evidence type="ECO:0000256" key="1">
    <source>
        <dbReference type="SAM" id="MobiDB-lite"/>
    </source>
</evidence>
<protein>
    <submittedName>
        <fullName evidence="2">Uncharacterized protein</fullName>
    </submittedName>
</protein>
<dbReference type="RefSeq" id="WP_022608258.1">
    <property type="nucleotide sequence ID" value="NZ_ASSJ01000070.1"/>
</dbReference>
<dbReference type="InParanoid" id="U5DGQ2"/>
<comment type="caution">
    <text evidence="2">The sequence shown here is derived from an EMBL/GenBank/DDBJ whole genome shotgun (WGS) entry which is preliminary data.</text>
</comment>
<dbReference type="STRING" id="582515.KR51_00027700"/>
<reference evidence="2 3" key="1">
    <citation type="submission" date="2013-05" db="EMBL/GenBank/DDBJ databases">
        <title>Draft genome sequence of Rubidibacter lacunae KORDI 51-2.</title>
        <authorList>
            <person name="Choi D.H."/>
            <person name="Noh J.H."/>
            <person name="Kwon K.-K."/>
            <person name="Lee J.-H."/>
            <person name="Ryu J.-Y."/>
        </authorList>
    </citation>
    <scope>NUCLEOTIDE SEQUENCE [LARGE SCALE GENOMIC DNA]</scope>
    <source>
        <strain evidence="2 3">KORDI 51-2</strain>
    </source>
</reference>
<keyword evidence="3" id="KW-1185">Reference proteome</keyword>
<sequence length="109" mass="11614">MKAARCSPSICRYCRSYTPVGRRGGNCQKLGVPVRATWQACSLADSPFASPWQRWEATLALLDDAVATAGADGWRGVPTAIATESTTEDANSSAVKQRQSVGAGVRNRL</sequence>
<dbReference type="OrthoDB" id="515968at2"/>
<dbReference type="eggNOG" id="ENOG5032YCP">
    <property type="taxonomic scope" value="Bacteria"/>
</dbReference>
<feature type="compositionally biased region" description="Polar residues" evidence="1">
    <location>
        <begin position="82"/>
        <end position="100"/>
    </location>
</feature>